<feature type="domain" description="ABC transporter" evidence="8">
    <location>
        <begin position="5"/>
        <end position="255"/>
    </location>
</feature>
<dbReference type="InterPro" id="IPR003593">
    <property type="entry name" value="AAA+_ATPase"/>
</dbReference>
<dbReference type="Pfam" id="PF08352">
    <property type="entry name" value="oligo_HPY"/>
    <property type="match status" value="1"/>
</dbReference>
<keyword evidence="10" id="KW-1185">Reference proteome</keyword>
<dbReference type="Proteomes" id="UP000568380">
    <property type="component" value="Unassembled WGS sequence"/>
</dbReference>
<keyword evidence="4" id="KW-1003">Cell membrane</keyword>
<keyword evidence="3" id="KW-0813">Transport</keyword>
<dbReference type="SUPFAM" id="SSF52540">
    <property type="entry name" value="P-loop containing nucleoside triphosphate hydrolases"/>
    <property type="match status" value="1"/>
</dbReference>
<dbReference type="RefSeq" id="WP_312896494.1">
    <property type="nucleotide sequence ID" value="NZ_JACHIN010000006.1"/>
</dbReference>
<gene>
    <name evidence="9" type="ORF">HNR40_004937</name>
</gene>
<dbReference type="EMBL" id="JACHIN010000006">
    <property type="protein sequence ID" value="MBB5079451.1"/>
    <property type="molecule type" value="Genomic_DNA"/>
</dbReference>
<evidence type="ECO:0000313" key="10">
    <source>
        <dbReference type="Proteomes" id="UP000568380"/>
    </source>
</evidence>
<dbReference type="Pfam" id="PF00005">
    <property type="entry name" value="ABC_tran"/>
    <property type="match status" value="1"/>
</dbReference>
<comment type="caution">
    <text evidence="9">The sequence shown here is derived from an EMBL/GenBank/DDBJ whole genome shotgun (WGS) entry which is preliminary data.</text>
</comment>
<keyword evidence="5" id="KW-0547">Nucleotide-binding</keyword>
<dbReference type="FunFam" id="3.40.50.300:FF:000016">
    <property type="entry name" value="Oligopeptide ABC transporter ATP-binding component"/>
    <property type="match status" value="1"/>
</dbReference>
<accession>A0A7W8EHH6</accession>
<dbReference type="InterPro" id="IPR027417">
    <property type="entry name" value="P-loop_NTPase"/>
</dbReference>
<dbReference type="InterPro" id="IPR003439">
    <property type="entry name" value="ABC_transporter-like_ATP-bd"/>
</dbReference>
<reference evidence="9 10" key="1">
    <citation type="submission" date="2020-08" db="EMBL/GenBank/DDBJ databases">
        <title>Genomic Encyclopedia of Type Strains, Phase IV (KMG-IV): sequencing the most valuable type-strain genomes for metagenomic binning, comparative biology and taxonomic classification.</title>
        <authorList>
            <person name="Goeker M."/>
        </authorList>
    </citation>
    <scope>NUCLEOTIDE SEQUENCE [LARGE SCALE GENOMIC DNA]</scope>
    <source>
        <strain evidence="9 10">DSM 45385</strain>
    </source>
</reference>
<evidence type="ECO:0000259" key="8">
    <source>
        <dbReference type="PROSITE" id="PS50893"/>
    </source>
</evidence>
<dbReference type="InterPro" id="IPR013563">
    <property type="entry name" value="Oligopep_ABC_C"/>
</dbReference>
<keyword evidence="7" id="KW-0472">Membrane</keyword>
<evidence type="ECO:0000256" key="3">
    <source>
        <dbReference type="ARBA" id="ARBA00022448"/>
    </source>
</evidence>
<dbReference type="InterPro" id="IPR050388">
    <property type="entry name" value="ABC_Ni/Peptide_Import"/>
</dbReference>
<keyword evidence="6 9" id="KW-0067">ATP-binding</keyword>
<sequence length="326" mass="34633">MNALLEVDDLTVQLPTDGGTVAAVTGLSFSVAPGETLAIVGESGSGKSVTSMAVLGILPGRARVTGSIRFRGEELLGRSESDLRTLRGSRIAMIFQDALTALTPVHTVGAQIAEAISVHDASVTRPALRERVVELLDLVGVPSPAERASQYPHELSGGMRQRVMIAMSIANEPDLLIADEPTTALDVTVQAQILDVIRRIQRRTATALMLITHDLGVVAGVADRVLVMYAGTKAEEAAVEPIFYTPAHPYTRGLLASLPRLDARHGERLYQIPGQPSRAAGCPFHPRCEHARSGLCDTTVPSPVPIGAGHTASCLRAAELEEVRPR</sequence>
<dbReference type="AlphaFoldDB" id="A0A7W8EHH6"/>
<dbReference type="GO" id="GO:0005886">
    <property type="term" value="C:plasma membrane"/>
    <property type="evidence" value="ECO:0007669"/>
    <property type="project" value="UniProtKB-SubCell"/>
</dbReference>
<dbReference type="PROSITE" id="PS50893">
    <property type="entry name" value="ABC_TRANSPORTER_2"/>
    <property type="match status" value="1"/>
</dbReference>
<evidence type="ECO:0000256" key="6">
    <source>
        <dbReference type="ARBA" id="ARBA00022840"/>
    </source>
</evidence>
<comment type="subcellular location">
    <subcellularLocation>
        <location evidence="1">Cell membrane</location>
        <topology evidence="1">Peripheral membrane protein</topology>
    </subcellularLocation>
</comment>
<evidence type="ECO:0000256" key="7">
    <source>
        <dbReference type="ARBA" id="ARBA00023136"/>
    </source>
</evidence>
<evidence type="ECO:0000313" key="9">
    <source>
        <dbReference type="EMBL" id="MBB5079451.1"/>
    </source>
</evidence>
<dbReference type="NCBIfam" id="TIGR01727">
    <property type="entry name" value="oligo_HPY"/>
    <property type="match status" value="1"/>
</dbReference>
<dbReference type="GO" id="GO:0005524">
    <property type="term" value="F:ATP binding"/>
    <property type="evidence" value="ECO:0007669"/>
    <property type="project" value="UniProtKB-KW"/>
</dbReference>
<dbReference type="Gene3D" id="3.40.50.300">
    <property type="entry name" value="P-loop containing nucleotide triphosphate hydrolases"/>
    <property type="match status" value="1"/>
</dbReference>
<dbReference type="GO" id="GO:0016887">
    <property type="term" value="F:ATP hydrolysis activity"/>
    <property type="evidence" value="ECO:0007669"/>
    <property type="project" value="InterPro"/>
</dbReference>
<organism evidence="9 10">
    <name type="scientific">Nonomuraea endophytica</name>
    <dbReference type="NCBI Taxonomy" id="714136"/>
    <lineage>
        <taxon>Bacteria</taxon>
        <taxon>Bacillati</taxon>
        <taxon>Actinomycetota</taxon>
        <taxon>Actinomycetes</taxon>
        <taxon>Streptosporangiales</taxon>
        <taxon>Streptosporangiaceae</taxon>
        <taxon>Nonomuraea</taxon>
    </lineage>
</organism>
<comment type="similarity">
    <text evidence="2">Belongs to the ABC transporter superfamily.</text>
</comment>
<evidence type="ECO:0000256" key="2">
    <source>
        <dbReference type="ARBA" id="ARBA00005417"/>
    </source>
</evidence>
<dbReference type="InterPro" id="IPR017871">
    <property type="entry name" value="ABC_transporter-like_CS"/>
</dbReference>
<proteinExistence type="inferred from homology"/>
<name>A0A7W8EHH6_9ACTN</name>
<evidence type="ECO:0000256" key="1">
    <source>
        <dbReference type="ARBA" id="ARBA00004202"/>
    </source>
</evidence>
<dbReference type="CDD" id="cd03257">
    <property type="entry name" value="ABC_NikE_OppD_transporters"/>
    <property type="match status" value="1"/>
</dbReference>
<dbReference type="PANTHER" id="PTHR43297">
    <property type="entry name" value="OLIGOPEPTIDE TRANSPORT ATP-BINDING PROTEIN APPD"/>
    <property type="match status" value="1"/>
</dbReference>
<dbReference type="PROSITE" id="PS00211">
    <property type="entry name" value="ABC_TRANSPORTER_1"/>
    <property type="match status" value="1"/>
</dbReference>
<evidence type="ECO:0000256" key="5">
    <source>
        <dbReference type="ARBA" id="ARBA00022741"/>
    </source>
</evidence>
<evidence type="ECO:0000256" key="4">
    <source>
        <dbReference type="ARBA" id="ARBA00022475"/>
    </source>
</evidence>
<protein>
    <submittedName>
        <fullName evidence="9">Oligopeptide/dipeptide ABC transporter ATP-binding protein</fullName>
    </submittedName>
</protein>
<dbReference type="SMART" id="SM00382">
    <property type="entry name" value="AAA"/>
    <property type="match status" value="1"/>
</dbReference>
<dbReference type="GO" id="GO:0015833">
    <property type="term" value="P:peptide transport"/>
    <property type="evidence" value="ECO:0007669"/>
    <property type="project" value="InterPro"/>
</dbReference>
<dbReference type="PANTHER" id="PTHR43297:SF2">
    <property type="entry name" value="DIPEPTIDE TRANSPORT ATP-BINDING PROTEIN DPPD"/>
    <property type="match status" value="1"/>
</dbReference>